<evidence type="ECO:0000256" key="1">
    <source>
        <dbReference type="SAM" id="Phobius"/>
    </source>
</evidence>
<proteinExistence type="predicted"/>
<comment type="caution">
    <text evidence="2">The sequence shown here is derived from an EMBL/GenBank/DDBJ whole genome shotgun (WGS) entry which is preliminary data.</text>
</comment>
<organism evidence="2">
    <name type="scientific">bioreactor metagenome</name>
    <dbReference type="NCBI Taxonomy" id="1076179"/>
    <lineage>
        <taxon>unclassified sequences</taxon>
        <taxon>metagenomes</taxon>
        <taxon>ecological metagenomes</taxon>
    </lineage>
</organism>
<keyword evidence="1" id="KW-1133">Transmembrane helix</keyword>
<protein>
    <submittedName>
        <fullName evidence="2">Uncharacterized protein</fullName>
    </submittedName>
</protein>
<accession>A0A645DFJ1</accession>
<dbReference type="EMBL" id="VSSQ01035900">
    <property type="protein sequence ID" value="MPM88250.1"/>
    <property type="molecule type" value="Genomic_DNA"/>
</dbReference>
<keyword evidence="1" id="KW-0472">Membrane</keyword>
<dbReference type="AlphaFoldDB" id="A0A645DFJ1"/>
<name>A0A645DFJ1_9ZZZZ</name>
<reference evidence="2" key="1">
    <citation type="submission" date="2019-08" db="EMBL/GenBank/DDBJ databases">
        <authorList>
            <person name="Kucharzyk K."/>
            <person name="Murdoch R.W."/>
            <person name="Higgins S."/>
            <person name="Loffler F."/>
        </authorList>
    </citation>
    <scope>NUCLEOTIDE SEQUENCE</scope>
</reference>
<evidence type="ECO:0000313" key="2">
    <source>
        <dbReference type="EMBL" id="MPM88250.1"/>
    </source>
</evidence>
<keyword evidence="1" id="KW-0812">Transmembrane</keyword>
<gene>
    <name evidence="2" type="ORF">SDC9_135351</name>
</gene>
<sequence>MIAIAIMILSDTVFLLVQRPPPFFAFVVKGVVVKIKVIFVFIFIIVVIAVFVAVFVAVNVIGLIFCAEPVVKVFVYQGLKQLVGYVKRLFNLLFFSDKHDIDARIRALQQEQFFTENKRWRDRESVRIFTYDARRGNPQLVVRGCFYCQSALTAVAFEYFTPS</sequence>
<feature type="transmembrane region" description="Helical" evidence="1">
    <location>
        <begin position="35"/>
        <end position="66"/>
    </location>
</feature>